<dbReference type="Pfam" id="PF25881">
    <property type="entry name" value="HH_YBHG"/>
    <property type="match status" value="1"/>
</dbReference>
<feature type="domain" description="YbhG-like alpha-helical hairpin" evidence="3">
    <location>
        <begin position="106"/>
        <end position="230"/>
    </location>
</feature>
<evidence type="ECO:0000313" key="6">
    <source>
        <dbReference type="EMBL" id="SNY46517.1"/>
    </source>
</evidence>
<evidence type="ECO:0000256" key="2">
    <source>
        <dbReference type="SAM" id="Coils"/>
    </source>
</evidence>
<gene>
    <name evidence="6" type="ORF">SAMN06265827_1431</name>
</gene>
<dbReference type="Gene3D" id="2.40.50.100">
    <property type="match status" value="1"/>
</dbReference>
<sequence length="424" mass="45539">MNDRLSKYKRSMKLVLLAGMVSILLLGCSAKEEVAPTGESNIPEKTVPVEVVSAKLGQVSNYVAVTGETAAIKTAQVTPQAQGEVEAVYVEVGDRVKKGAKLLQLDQDAALIQLKQAEASVKAAQANLTKLLKGAKEEEIASLEAQLKQAKSAYEQAKSAYTRQQKLFEESIISKQTLEQAESQYIASESGYKSAQLSLKLAKEGATAEEIKALEAQVAQAKAGLESAKLVLSKTTVVAPIEGIVSRVDVSEGEVASMQSVIGITNIDRIKVMTYVSQSVVNKLRITQEVKVELEAIKQSFTGQIKSISPVADQQKKSFPVEIIIENPNNTLKSGMYTEVILDTDTVSGAVVISEDDILNDQAGDYIYVAEDGKAVRRDVEVGLTNGKEAVILRGVEVGDKIIVSGQDQVKQGTNVEVVNRGDK</sequence>
<dbReference type="InterPro" id="IPR006143">
    <property type="entry name" value="RND_pump_MFP"/>
</dbReference>
<accession>A0A285IFF5</accession>
<keyword evidence="2" id="KW-0175">Coiled coil</keyword>
<dbReference type="Proteomes" id="UP000219573">
    <property type="component" value="Unassembled WGS sequence"/>
</dbReference>
<comment type="similarity">
    <text evidence="1">Belongs to the membrane fusion protein (MFP) (TC 8.A.1) family.</text>
</comment>
<dbReference type="InterPro" id="IPR058637">
    <property type="entry name" value="YknX-like_C"/>
</dbReference>
<dbReference type="OrthoDB" id="9810430at2"/>
<dbReference type="InterPro" id="IPR058792">
    <property type="entry name" value="Beta-barrel_RND_2"/>
</dbReference>
<evidence type="ECO:0000259" key="4">
    <source>
        <dbReference type="Pfam" id="PF25954"/>
    </source>
</evidence>
<dbReference type="SUPFAM" id="SSF111369">
    <property type="entry name" value="HlyD-like secretion proteins"/>
    <property type="match status" value="3"/>
</dbReference>
<dbReference type="AlphaFoldDB" id="A0A285IFF5"/>
<evidence type="ECO:0000313" key="7">
    <source>
        <dbReference type="Proteomes" id="UP000219573"/>
    </source>
</evidence>
<keyword evidence="7" id="KW-1185">Reference proteome</keyword>
<dbReference type="PANTHER" id="PTHR30469:SF33">
    <property type="entry name" value="SLR1207 PROTEIN"/>
    <property type="match status" value="1"/>
</dbReference>
<dbReference type="RefSeq" id="WP_097019531.1">
    <property type="nucleotide sequence ID" value="NZ_OBDZ01000043.1"/>
</dbReference>
<proteinExistence type="inferred from homology"/>
<dbReference type="Gene3D" id="2.40.30.170">
    <property type="match status" value="1"/>
</dbReference>
<reference evidence="7" key="1">
    <citation type="submission" date="2017-09" db="EMBL/GenBank/DDBJ databases">
        <authorList>
            <person name="Varghese N."/>
            <person name="Submissions S."/>
        </authorList>
    </citation>
    <scope>NUCLEOTIDE SEQUENCE [LARGE SCALE GENOMIC DNA]</scope>
    <source>
        <strain evidence="7">MSL47</strain>
    </source>
</reference>
<organism evidence="6 7">
    <name type="scientific">Orenia metallireducens</name>
    <dbReference type="NCBI Taxonomy" id="1413210"/>
    <lineage>
        <taxon>Bacteria</taxon>
        <taxon>Bacillati</taxon>
        <taxon>Bacillota</taxon>
        <taxon>Clostridia</taxon>
        <taxon>Halanaerobiales</taxon>
        <taxon>Halobacteroidaceae</taxon>
        <taxon>Orenia</taxon>
    </lineage>
</organism>
<protein>
    <submittedName>
        <fullName evidence="6">RND family efflux transporter, MFP subunit</fullName>
    </submittedName>
</protein>
<feature type="coiled-coil region" evidence="2">
    <location>
        <begin position="107"/>
        <end position="167"/>
    </location>
</feature>
<dbReference type="Gene3D" id="1.10.287.470">
    <property type="entry name" value="Helix hairpin bin"/>
    <property type="match status" value="2"/>
</dbReference>
<dbReference type="GO" id="GO:1990281">
    <property type="term" value="C:efflux pump complex"/>
    <property type="evidence" value="ECO:0007669"/>
    <property type="project" value="TreeGrafter"/>
</dbReference>
<dbReference type="PANTHER" id="PTHR30469">
    <property type="entry name" value="MULTIDRUG RESISTANCE PROTEIN MDTA"/>
    <property type="match status" value="1"/>
</dbReference>
<name>A0A285IFF5_9FIRM</name>
<dbReference type="Gene3D" id="2.40.420.20">
    <property type="match status" value="1"/>
</dbReference>
<evidence type="ECO:0000256" key="1">
    <source>
        <dbReference type="ARBA" id="ARBA00009477"/>
    </source>
</evidence>
<evidence type="ECO:0000259" key="3">
    <source>
        <dbReference type="Pfam" id="PF25881"/>
    </source>
</evidence>
<dbReference type="GO" id="GO:0015562">
    <property type="term" value="F:efflux transmembrane transporter activity"/>
    <property type="evidence" value="ECO:0007669"/>
    <property type="project" value="TreeGrafter"/>
</dbReference>
<feature type="domain" description="CusB-like beta-barrel" evidence="4">
    <location>
        <begin position="275"/>
        <end position="344"/>
    </location>
</feature>
<dbReference type="NCBIfam" id="TIGR01730">
    <property type="entry name" value="RND_mfp"/>
    <property type="match status" value="1"/>
</dbReference>
<dbReference type="EMBL" id="OBDZ01000043">
    <property type="protein sequence ID" value="SNY46517.1"/>
    <property type="molecule type" value="Genomic_DNA"/>
</dbReference>
<dbReference type="Pfam" id="PF25954">
    <property type="entry name" value="Beta-barrel_RND_2"/>
    <property type="match status" value="1"/>
</dbReference>
<dbReference type="PROSITE" id="PS51257">
    <property type="entry name" value="PROKAR_LIPOPROTEIN"/>
    <property type="match status" value="1"/>
</dbReference>
<dbReference type="InterPro" id="IPR059052">
    <property type="entry name" value="HH_YbhG-like"/>
</dbReference>
<evidence type="ECO:0000259" key="5">
    <source>
        <dbReference type="Pfam" id="PF25989"/>
    </source>
</evidence>
<dbReference type="Pfam" id="PF25989">
    <property type="entry name" value="YknX_C"/>
    <property type="match status" value="1"/>
</dbReference>
<feature type="domain" description="YknX-like C-terminal permuted SH3-like" evidence="5">
    <location>
        <begin position="355"/>
        <end position="418"/>
    </location>
</feature>